<organism evidence="3 4">
    <name type="scientific">Chelatococcus albus</name>
    <dbReference type="NCBI Taxonomy" id="3047466"/>
    <lineage>
        <taxon>Bacteria</taxon>
        <taxon>Pseudomonadati</taxon>
        <taxon>Pseudomonadota</taxon>
        <taxon>Alphaproteobacteria</taxon>
        <taxon>Hyphomicrobiales</taxon>
        <taxon>Chelatococcaceae</taxon>
        <taxon>Chelatococcus</taxon>
    </lineage>
</organism>
<dbReference type="InterPro" id="IPR007214">
    <property type="entry name" value="YbaK/aa-tRNA-synth-assoc-dom"/>
</dbReference>
<dbReference type="Pfam" id="PF04073">
    <property type="entry name" value="tRNA_edit"/>
    <property type="match status" value="1"/>
</dbReference>
<dbReference type="PANTHER" id="PTHR31423:SF3">
    <property type="entry name" value="PROLYL-TRNA SYNTHETASE ASSOCIATED DOMAIN-CONTAINING PROTEIN 1-RELATED"/>
    <property type="match status" value="1"/>
</dbReference>
<sequence length="184" mass="19431">MAATPPDLFAFLAGLGISVRTVEHAPLFTVADSQKLRGDIPGGHTKNLFLKDKKGRIFLVVLLEDAVVDLKRLHDAIGASGRLSFGSAELLRATLGVEPGSVTPFAAINDEAGVVTVVLDTDMLACEQLNYHPLVNTMTSGIAREDLIAFLRATGHEPLILPVARPAGRADAERDCHSAGATPS</sequence>
<protein>
    <submittedName>
        <fullName evidence="3">YbaK/EbsC family protein</fullName>
    </submittedName>
</protein>
<dbReference type="RefSeq" id="WP_283740682.1">
    <property type="nucleotide sequence ID" value="NZ_JASJEV010000006.1"/>
</dbReference>
<dbReference type="EMBL" id="JASJEV010000006">
    <property type="protein sequence ID" value="MDJ1158681.1"/>
    <property type="molecule type" value="Genomic_DNA"/>
</dbReference>
<keyword evidence="4" id="KW-1185">Reference proteome</keyword>
<evidence type="ECO:0000313" key="3">
    <source>
        <dbReference type="EMBL" id="MDJ1158681.1"/>
    </source>
</evidence>
<comment type="caution">
    <text evidence="3">The sequence shown here is derived from an EMBL/GenBank/DDBJ whole genome shotgun (WGS) entry which is preliminary data.</text>
</comment>
<accession>A0ABT7AJB1</accession>
<evidence type="ECO:0000313" key="4">
    <source>
        <dbReference type="Proteomes" id="UP001321492"/>
    </source>
</evidence>
<evidence type="ECO:0000259" key="2">
    <source>
        <dbReference type="Pfam" id="PF04073"/>
    </source>
</evidence>
<gene>
    <name evidence="3" type="ORF">QNA08_10590</name>
</gene>
<feature type="domain" description="YbaK/aminoacyl-tRNA synthetase-associated" evidence="2">
    <location>
        <begin position="24"/>
        <end position="149"/>
    </location>
</feature>
<comment type="similarity">
    <text evidence="1">Belongs to the PRORSD1 family.</text>
</comment>
<proteinExistence type="inferred from homology"/>
<dbReference type="PANTHER" id="PTHR31423">
    <property type="entry name" value="YBAK DOMAIN-CONTAINING PROTEIN"/>
    <property type="match status" value="1"/>
</dbReference>
<reference evidence="3 4" key="1">
    <citation type="submission" date="2023-05" db="EMBL/GenBank/DDBJ databases">
        <title>Chelatococcus sp. nov., a moderately thermophilic bacterium isolated from hot spring microbial mat.</title>
        <authorList>
            <person name="Hu C.-J."/>
            <person name="Li W.-J."/>
        </authorList>
    </citation>
    <scope>NUCLEOTIDE SEQUENCE [LARGE SCALE GENOMIC DNA]</scope>
    <source>
        <strain evidence="3 4">SYSU G07232</strain>
    </source>
</reference>
<dbReference type="Gene3D" id="3.90.960.10">
    <property type="entry name" value="YbaK/aminoacyl-tRNA synthetase-associated domain"/>
    <property type="match status" value="1"/>
</dbReference>
<dbReference type="Proteomes" id="UP001321492">
    <property type="component" value="Unassembled WGS sequence"/>
</dbReference>
<evidence type="ECO:0000256" key="1">
    <source>
        <dbReference type="ARBA" id="ARBA00010201"/>
    </source>
</evidence>
<dbReference type="SUPFAM" id="SSF55826">
    <property type="entry name" value="YbaK/ProRS associated domain"/>
    <property type="match status" value="1"/>
</dbReference>
<dbReference type="InterPro" id="IPR036754">
    <property type="entry name" value="YbaK/aa-tRNA-synt-asso_dom_sf"/>
</dbReference>
<dbReference type="InterPro" id="IPR040285">
    <property type="entry name" value="ProX/PRXD1"/>
</dbReference>
<name>A0ABT7AJB1_9HYPH</name>
<dbReference type="CDD" id="cd04335">
    <property type="entry name" value="PrdX_deacylase"/>
    <property type="match status" value="1"/>
</dbReference>